<comment type="caution">
    <text evidence="8">The sequence shown here is derived from an EMBL/GenBank/DDBJ whole genome shotgun (WGS) entry which is preliminary data.</text>
</comment>
<dbReference type="InterPro" id="IPR024728">
    <property type="entry name" value="PolY_HhH_motif"/>
</dbReference>
<dbReference type="GO" id="GO:0005829">
    <property type="term" value="C:cytosol"/>
    <property type="evidence" value="ECO:0007669"/>
    <property type="project" value="TreeGrafter"/>
</dbReference>
<dbReference type="Gene3D" id="3.30.70.270">
    <property type="match status" value="1"/>
</dbReference>
<dbReference type="Pfam" id="PF11799">
    <property type="entry name" value="IMS_C"/>
    <property type="match status" value="1"/>
</dbReference>
<evidence type="ECO:0000256" key="5">
    <source>
        <dbReference type="ARBA" id="ARBA00023236"/>
    </source>
</evidence>
<feature type="domain" description="UmuC" evidence="7">
    <location>
        <begin position="31"/>
        <end position="216"/>
    </location>
</feature>
<comment type="function">
    <text evidence="6">Poorly processive, error-prone DNA polymerase involved in untargeted mutagenesis. Copies undamaged DNA at stalled replication forks, which arise in vivo from mismatched or misaligned primer ends. These misaligned primers can be extended by PolIV. Exhibits no 3'-5' exonuclease (proofreading) activity. May be involved in translesional synthesis, in conjunction with the beta clamp from PolIII.</text>
</comment>
<evidence type="ECO:0000313" key="9">
    <source>
        <dbReference type="Proteomes" id="UP000824151"/>
    </source>
</evidence>
<name>A0A9D1UTX3_9MICC</name>
<dbReference type="GO" id="GO:0003684">
    <property type="term" value="F:damaged DNA binding"/>
    <property type="evidence" value="ECO:0007669"/>
    <property type="project" value="InterPro"/>
</dbReference>
<evidence type="ECO:0000256" key="1">
    <source>
        <dbReference type="ARBA" id="ARBA00010945"/>
    </source>
</evidence>
<keyword evidence="3" id="KW-0741">SOS mutagenesis</keyword>
<dbReference type="InterPro" id="IPR043128">
    <property type="entry name" value="Rev_trsase/Diguanyl_cyclase"/>
</dbReference>
<evidence type="ECO:0000256" key="4">
    <source>
        <dbReference type="ARBA" id="ARBA00023204"/>
    </source>
</evidence>
<dbReference type="SUPFAM" id="SSF56672">
    <property type="entry name" value="DNA/RNA polymerases"/>
    <property type="match status" value="1"/>
</dbReference>
<sequence>MNSAPRPVAGGDDPETAAREPVLRAPSHQLFALIDVNSFYVSCQRVFEPWLNGRPVVVLSNNDGCCIALSKEAKDAGVQMGEPWFKLAPRAARLGLTARSSNYELYGDMSSRVMQVIGEHSPQVEIYSIDEAFAGYRGPLSTVLPFARDLRADIRRKLDLPVCVGMGPTKTLAKLANGLAKSFDHLHGVCIWDTVPESARDTLLSRLPVQKVWGVGRRMAEKLQAAGIGTVADLRHADPVVIRRRFSVTLMRTVLELRGEPCIDLEESRDLQDQLIFSRSFARPVTTAKEMEEVISNYAQRAASRLRQRSSQAKTLTVYARTAAHSPWAQHAPSTTVPLRSPTSDPLALTRAAKALLPLMIEGTRYAKAGLVLTELSRAGEQLAFDLFAEPAQEDSLGPLLEEIRSKAGANAIGLGRSGMKTRSAWEMRRDMMSPRFTTAWDEVLEVSA</sequence>
<dbReference type="PANTHER" id="PTHR11076:SF34">
    <property type="entry name" value="PROTEIN UMUC"/>
    <property type="match status" value="1"/>
</dbReference>
<dbReference type="InterPro" id="IPR001126">
    <property type="entry name" value="UmuC"/>
</dbReference>
<dbReference type="Pfam" id="PF11798">
    <property type="entry name" value="IMS_HHH"/>
    <property type="match status" value="1"/>
</dbReference>
<dbReference type="PROSITE" id="PS50173">
    <property type="entry name" value="UMUC"/>
    <property type="match status" value="1"/>
</dbReference>
<reference evidence="8" key="1">
    <citation type="journal article" date="2021" name="PeerJ">
        <title>Extensive microbial diversity within the chicken gut microbiome revealed by metagenomics and culture.</title>
        <authorList>
            <person name="Gilroy R."/>
            <person name="Ravi A."/>
            <person name="Getino M."/>
            <person name="Pursley I."/>
            <person name="Horton D.L."/>
            <person name="Alikhan N.F."/>
            <person name="Baker D."/>
            <person name="Gharbi K."/>
            <person name="Hall N."/>
            <person name="Watson M."/>
            <person name="Adriaenssens E.M."/>
            <person name="Foster-Nyarko E."/>
            <person name="Jarju S."/>
            <person name="Secka A."/>
            <person name="Antonio M."/>
            <person name="Oren A."/>
            <person name="Chaudhuri R.R."/>
            <person name="La Ragione R."/>
            <person name="Hildebrand F."/>
            <person name="Pallen M.J."/>
        </authorList>
    </citation>
    <scope>NUCLEOTIDE SEQUENCE</scope>
    <source>
        <strain evidence="8">ChiHejej3B27-3195</strain>
    </source>
</reference>
<reference evidence="8" key="2">
    <citation type="submission" date="2021-04" db="EMBL/GenBank/DDBJ databases">
        <authorList>
            <person name="Gilroy R."/>
        </authorList>
    </citation>
    <scope>NUCLEOTIDE SEQUENCE</scope>
    <source>
        <strain evidence="8">ChiHejej3B27-3195</strain>
    </source>
</reference>
<proteinExistence type="inferred from homology"/>
<dbReference type="GO" id="GO:0006281">
    <property type="term" value="P:DNA repair"/>
    <property type="evidence" value="ECO:0007669"/>
    <property type="project" value="UniProtKB-KW"/>
</dbReference>
<dbReference type="InterPro" id="IPR025188">
    <property type="entry name" value="DUF4113"/>
</dbReference>
<dbReference type="CDD" id="cd01700">
    <property type="entry name" value="PolY_Pol_V_umuC"/>
    <property type="match status" value="1"/>
</dbReference>
<accession>A0A9D1UTX3</accession>
<comment type="similarity">
    <text evidence="1">Belongs to the DNA polymerase type-Y family.</text>
</comment>
<evidence type="ECO:0000256" key="2">
    <source>
        <dbReference type="ARBA" id="ARBA00022763"/>
    </source>
</evidence>
<keyword evidence="4" id="KW-0234">DNA repair</keyword>
<dbReference type="Gene3D" id="3.30.1490.100">
    <property type="entry name" value="DNA polymerase, Y-family, little finger domain"/>
    <property type="match status" value="1"/>
</dbReference>
<dbReference type="EMBL" id="DXGD01000352">
    <property type="protein sequence ID" value="HIX00365.1"/>
    <property type="molecule type" value="Genomic_DNA"/>
</dbReference>
<dbReference type="InterPro" id="IPR043502">
    <property type="entry name" value="DNA/RNA_pol_sf"/>
</dbReference>
<dbReference type="Pfam" id="PF00817">
    <property type="entry name" value="IMS"/>
    <property type="match status" value="1"/>
</dbReference>
<dbReference type="InterPro" id="IPR036775">
    <property type="entry name" value="DNA_pol_Y-fam_lit_finger_sf"/>
</dbReference>
<dbReference type="PANTHER" id="PTHR11076">
    <property type="entry name" value="DNA REPAIR POLYMERASE UMUC / TRANSFERASE FAMILY MEMBER"/>
    <property type="match status" value="1"/>
</dbReference>
<evidence type="ECO:0000313" key="8">
    <source>
        <dbReference type="EMBL" id="HIX00365.1"/>
    </source>
</evidence>
<organism evidence="8 9">
    <name type="scientific">Candidatus Nesterenkonia stercoripullorum</name>
    <dbReference type="NCBI Taxonomy" id="2838701"/>
    <lineage>
        <taxon>Bacteria</taxon>
        <taxon>Bacillati</taxon>
        <taxon>Actinomycetota</taxon>
        <taxon>Actinomycetes</taxon>
        <taxon>Micrococcales</taxon>
        <taxon>Micrococcaceae</taxon>
        <taxon>Nesterenkonia</taxon>
    </lineage>
</organism>
<evidence type="ECO:0000256" key="3">
    <source>
        <dbReference type="ARBA" id="ARBA00023199"/>
    </source>
</evidence>
<dbReference type="AlphaFoldDB" id="A0A9D1UTX3"/>
<dbReference type="InterPro" id="IPR017961">
    <property type="entry name" value="DNA_pol_Y-fam_little_finger"/>
</dbReference>
<keyword evidence="5" id="KW-0742">SOS response</keyword>
<dbReference type="Gene3D" id="1.10.150.20">
    <property type="entry name" value="5' to 3' exonuclease, C-terminal subdomain"/>
    <property type="match status" value="1"/>
</dbReference>
<dbReference type="InterPro" id="IPR050116">
    <property type="entry name" value="DNA_polymerase-Y"/>
</dbReference>
<evidence type="ECO:0000259" key="7">
    <source>
        <dbReference type="PROSITE" id="PS50173"/>
    </source>
</evidence>
<protein>
    <submittedName>
        <fullName evidence="8">Y-family DNA polymerase</fullName>
    </submittedName>
</protein>
<dbReference type="GO" id="GO:0003887">
    <property type="term" value="F:DNA-directed DNA polymerase activity"/>
    <property type="evidence" value="ECO:0007669"/>
    <property type="project" value="TreeGrafter"/>
</dbReference>
<dbReference type="GO" id="GO:0009432">
    <property type="term" value="P:SOS response"/>
    <property type="evidence" value="ECO:0007669"/>
    <property type="project" value="UniProtKB-KW"/>
</dbReference>
<evidence type="ECO:0000256" key="6">
    <source>
        <dbReference type="ARBA" id="ARBA00025589"/>
    </source>
</evidence>
<gene>
    <name evidence="8" type="ORF">H9871_09495</name>
</gene>
<dbReference type="GO" id="GO:0042276">
    <property type="term" value="P:error-prone translesion synthesis"/>
    <property type="evidence" value="ECO:0007669"/>
    <property type="project" value="TreeGrafter"/>
</dbReference>
<dbReference type="Pfam" id="PF13438">
    <property type="entry name" value="DUF4113"/>
    <property type="match status" value="1"/>
</dbReference>
<dbReference type="Gene3D" id="3.40.1170.60">
    <property type="match status" value="1"/>
</dbReference>
<dbReference type="Proteomes" id="UP000824151">
    <property type="component" value="Unassembled WGS sequence"/>
</dbReference>
<keyword evidence="2" id="KW-0227">DNA damage</keyword>